<dbReference type="EMBL" id="FPKR01000018">
    <property type="protein sequence ID" value="SFZ79473.1"/>
    <property type="molecule type" value="Genomic_DNA"/>
</dbReference>
<proteinExistence type="predicted"/>
<sequence length="140" mass="14384">MKSIPRWLVGALAGPFLGVGLVLLFAPASGQGATVSGMANIAYVLAFLMHVALFVLAYGFVLPLLQPRLAVPGQSSLVCMAVIAALIALHLASQLGFFAQAAPDRYAVRTMVGSVLAMMVSGLATWLIGLRGNVAASSAT</sequence>
<feature type="transmembrane region" description="Helical" evidence="1">
    <location>
        <begin position="40"/>
        <end position="65"/>
    </location>
</feature>
<protein>
    <submittedName>
        <fullName evidence="2">Uncharacterized protein</fullName>
    </submittedName>
</protein>
<keyword evidence="1" id="KW-0812">Transmembrane</keyword>
<evidence type="ECO:0000313" key="3">
    <source>
        <dbReference type="Proteomes" id="UP000186513"/>
    </source>
</evidence>
<feature type="transmembrane region" description="Helical" evidence="1">
    <location>
        <begin position="111"/>
        <end position="130"/>
    </location>
</feature>
<evidence type="ECO:0000313" key="2">
    <source>
        <dbReference type="EMBL" id="SFZ79473.1"/>
    </source>
</evidence>
<dbReference type="RefSeq" id="WP_139256230.1">
    <property type="nucleotide sequence ID" value="NZ_FPKR01000018.1"/>
</dbReference>
<dbReference type="STRING" id="1121279.SAMN02745887_03655"/>
<dbReference type="AlphaFoldDB" id="A0A1K2HSE8"/>
<evidence type="ECO:0000256" key="1">
    <source>
        <dbReference type="SAM" id="Phobius"/>
    </source>
</evidence>
<reference evidence="2 3" key="1">
    <citation type="submission" date="2016-11" db="EMBL/GenBank/DDBJ databases">
        <authorList>
            <person name="Jaros S."/>
            <person name="Januszkiewicz K."/>
            <person name="Wedrychowicz H."/>
        </authorList>
    </citation>
    <scope>NUCLEOTIDE SEQUENCE [LARGE SCALE GENOMIC DNA]</scope>
    <source>
        <strain evidence="2 3">DSM 18899</strain>
    </source>
</reference>
<feature type="transmembrane region" description="Helical" evidence="1">
    <location>
        <begin position="77"/>
        <end position="99"/>
    </location>
</feature>
<name>A0A1K2HSE8_9NEIS</name>
<keyword evidence="3" id="KW-1185">Reference proteome</keyword>
<accession>A0A1K2HSE8</accession>
<keyword evidence="1" id="KW-1133">Transmembrane helix</keyword>
<keyword evidence="1" id="KW-0472">Membrane</keyword>
<dbReference type="Proteomes" id="UP000186513">
    <property type="component" value="Unassembled WGS sequence"/>
</dbReference>
<organism evidence="2 3">
    <name type="scientific">Chitinimonas taiwanensis DSM 18899</name>
    <dbReference type="NCBI Taxonomy" id="1121279"/>
    <lineage>
        <taxon>Bacteria</taxon>
        <taxon>Pseudomonadati</taxon>
        <taxon>Pseudomonadota</taxon>
        <taxon>Betaproteobacteria</taxon>
        <taxon>Neisseriales</taxon>
        <taxon>Chitinibacteraceae</taxon>
        <taxon>Chitinimonas</taxon>
    </lineage>
</organism>
<gene>
    <name evidence="2" type="ORF">SAMN02745887_03655</name>
</gene>